<evidence type="ECO:0000256" key="1">
    <source>
        <dbReference type="SAM" id="MobiDB-lite"/>
    </source>
</evidence>
<dbReference type="EMBL" id="BMAU01021311">
    <property type="protein sequence ID" value="GFY12205.1"/>
    <property type="molecule type" value="Genomic_DNA"/>
</dbReference>
<feature type="domain" description="Transposase Tc1-like" evidence="2">
    <location>
        <begin position="72"/>
        <end position="140"/>
    </location>
</feature>
<dbReference type="GO" id="GO:0006313">
    <property type="term" value="P:DNA transposition"/>
    <property type="evidence" value="ECO:0007669"/>
    <property type="project" value="InterPro"/>
</dbReference>
<sequence length="146" mass="16741">MDVCKYIMILRHGGTLNSRRTASPVVRRVEEGLLVTDMEIFNHGQVTKTTPELMSPSPNYHTTPTGGVREERRLSRNVRSQQSQILAQITTQFNQGASRTVSKWNAQRSLHRVGFGSRRPTRVSLLNVRHRITRLAWAREITYTEV</sequence>
<evidence type="ECO:0000259" key="2">
    <source>
        <dbReference type="Pfam" id="PF01498"/>
    </source>
</evidence>
<evidence type="ECO:0000313" key="4">
    <source>
        <dbReference type="Proteomes" id="UP000887159"/>
    </source>
</evidence>
<proteinExistence type="predicted"/>
<keyword evidence="4" id="KW-1185">Reference proteome</keyword>
<dbReference type="Proteomes" id="UP000887159">
    <property type="component" value="Unassembled WGS sequence"/>
</dbReference>
<organism evidence="3 4">
    <name type="scientific">Trichonephila clavipes</name>
    <name type="common">Golden silk orbweaver</name>
    <name type="synonym">Nephila clavipes</name>
    <dbReference type="NCBI Taxonomy" id="2585209"/>
    <lineage>
        <taxon>Eukaryota</taxon>
        <taxon>Metazoa</taxon>
        <taxon>Ecdysozoa</taxon>
        <taxon>Arthropoda</taxon>
        <taxon>Chelicerata</taxon>
        <taxon>Arachnida</taxon>
        <taxon>Araneae</taxon>
        <taxon>Araneomorphae</taxon>
        <taxon>Entelegynae</taxon>
        <taxon>Araneoidea</taxon>
        <taxon>Nephilidae</taxon>
        <taxon>Trichonephila</taxon>
    </lineage>
</organism>
<dbReference type="AlphaFoldDB" id="A0A8X6SIV0"/>
<evidence type="ECO:0000313" key="3">
    <source>
        <dbReference type="EMBL" id="GFY12205.1"/>
    </source>
</evidence>
<gene>
    <name evidence="3" type="primary">AVEN_45126_1</name>
    <name evidence="3" type="ORF">TNCV_4934941</name>
</gene>
<dbReference type="GO" id="GO:0015074">
    <property type="term" value="P:DNA integration"/>
    <property type="evidence" value="ECO:0007669"/>
    <property type="project" value="InterPro"/>
</dbReference>
<dbReference type="Pfam" id="PF01498">
    <property type="entry name" value="HTH_Tnp_Tc3_2"/>
    <property type="match status" value="1"/>
</dbReference>
<reference evidence="3" key="1">
    <citation type="submission" date="2020-08" db="EMBL/GenBank/DDBJ databases">
        <title>Multicomponent nature underlies the extraordinary mechanical properties of spider dragline silk.</title>
        <authorList>
            <person name="Kono N."/>
            <person name="Nakamura H."/>
            <person name="Mori M."/>
            <person name="Yoshida Y."/>
            <person name="Ohtoshi R."/>
            <person name="Malay A.D."/>
            <person name="Moran D.A.P."/>
            <person name="Tomita M."/>
            <person name="Numata K."/>
            <person name="Arakawa K."/>
        </authorList>
    </citation>
    <scope>NUCLEOTIDE SEQUENCE</scope>
</reference>
<dbReference type="GO" id="GO:0003677">
    <property type="term" value="F:DNA binding"/>
    <property type="evidence" value="ECO:0007669"/>
    <property type="project" value="InterPro"/>
</dbReference>
<protein>
    <submittedName>
        <fullName evidence="3">HTH_Tnp_Tc3_2 domain-containing protein</fullName>
    </submittedName>
</protein>
<accession>A0A8X6SIV0</accession>
<comment type="caution">
    <text evidence="3">The sequence shown here is derived from an EMBL/GenBank/DDBJ whole genome shotgun (WGS) entry which is preliminary data.</text>
</comment>
<dbReference type="InterPro" id="IPR002492">
    <property type="entry name" value="Transposase_Tc1-like"/>
</dbReference>
<name>A0A8X6SIV0_TRICX</name>
<feature type="compositionally biased region" description="Polar residues" evidence="1">
    <location>
        <begin position="48"/>
        <end position="65"/>
    </location>
</feature>
<feature type="region of interest" description="Disordered" evidence="1">
    <location>
        <begin position="48"/>
        <end position="70"/>
    </location>
</feature>